<proteinExistence type="predicted"/>
<dbReference type="AlphaFoldDB" id="A0A5D4NL75"/>
<dbReference type="EMBL" id="VTEI01000018">
    <property type="protein sequence ID" value="TYS13662.1"/>
    <property type="molecule type" value="Genomic_DNA"/>
</dbReference>
<sequence>MLRVNCRSCNGESFVEASDYINLRPLNKQYLFKRLFSQTLLLFDRILRENTKRTGISWFAREKRAAFGFFPESNNLCENSL</sequence>
<evidence type="ECO:0000313" key="1">
    <source>
        <dbReference type="EMBL" id="TYS13662.1"/>
    </source>
</evidence>
<reference evidence="1 2" key="1">
    <citation type="submission" date="2019-08" db="EMBL/GenBank/DDBJ databases">
        <title>Bacillus genomes from the desert of Cuatro Cienegas, Coahuila.</title>
        <authorList>
            <person name="Olmedo-Alvarez G."/>
        </authorList>
    </citation>
    <scope>NUCLEOTIDE SEQUENCE [LARGE SCALE GENOMIC DNA]</scope>
    <source>
        <strain evidence="1 2">CH34_1T</strain>
    </source>
</reference>
<comment type="caution">
    <text evidence="1">The sequence shown here is derived from an EMBL/GenBank/DDBJ whole genome shotgun (WGS) entry which is preliminary data.</text>
</comment>
<dbReference type="OrthoDB" id="47713at2"/>
<gene>
    <name evidence="1" type="ORF">FZC78_21100</name>
</gene>
<accession>A0A5D4NL75</accession>
<dbReference type="Proteomes" id="UP000322267">
    <property type="component" value="Unassembled WGS sequence"/>
</dbReference>
<evidence type="ECO:0000313" key="2">
    <source>
        <dbReference type="Proteomes" id="UP000322267"/>
    </source>
</evidence>
<name>A0A5D4NL75_9BACI</name>
<protein>
    <submittedName>
        <fullName evidence="1">Uncharacterized protein</fullName>
    </submittedName>
</protein>
<organism evidence="1 2">
    <name type="scientific">Rossellomorea vietnamensis</name>
    <dbReference type="NCBI Taxonomy" id="218284"/>
    <lineage>
        <taxon>Bacteria</taxon>
        <taxon>Bacillati</taxon>
        <taxon>Bacillota</taxon>
        <taxon>Bacilli</taxon>
        <taxon>Bacillales</taxon>
        <taxon>Bacillaceae</taxon>
        <taxon>Rossellomorea</taxon>
    </lineage>
</organism>